<proteinExistence type="predicted"/>
<dbReference type="AlphaFoldDB" id="A0A3B0RL37"/>
<organism evidence="1">
    <name type="scientific">hydrothermal vent metagenome</name>
    <dbReference type="NCBI Taxonomy" id="652676"/>
    <lineage>
        <taxon>unclassified sequences</taxon>
        <taxon>metagenomes</taxon>
        <taxon>ecological metagenomes</taxon>
    </lineage>
</organism>
<gene>
    <name evidence="1" type="ORF">MNBD_ALPHA06-364</name>
</gene>
<feature type="non-terminal residue" evidence="1">
    <location>
        <position position="1"/>
    </location>
</feature>
<dbReference type="EMBL" id="UOEE01000144">
    <property type="protein sequence ID" value="VAV92462.1"/>
    <property type="molecule type" value="Genomic_DNA"/>
</dbReference>
<accession>A0A3B0RL37</accession>
<reference evidence="1" key="1">
    <citation type="submission" date="2018-06" db="EMBL/GenBank/DDBJ databases">
        <authorList>
            <person name="Zhirakovskaya E."/>
        </authorList>
    </citation>
    <scope>NUCLEOTIDE SEQUENCE</scope>
</reference>
<sequence>NISSICITPLGSTPINTIIGATAKFFAVFAFDQTSGAGIPLDAANSRVFLRFKSTGGANYSVTSAAVTVVP</sequence>
<evidence type="ECO:0000313" key="1">
    <source>
        <dbReference type="EMBL" id="VAV92462.1"/>
    </source>
</evidence>
<name>A0A3B0RL37_9ZZZZ</name>
<protein>
    <submittedName>
        <fullName evidence="1">Uncharacterized protein</fullName>
    </submittedName>
</protein>